<dbReference type="PROSITE" id="PS00195">
    <property type="entry name" value="GLUTAREDOXIN_1"/>
    <property type="match status" value="1"/>
</dbReference>
<comment type="similarity">
    <text evidence="2">Belongs to the glutaredoxin family.</text>
</comment>
<dbReference type="Ensembl" id="ENSOTST00005192957.1">
    <property type="protein sequence ID" value="ENSOTSP00005111036.1"/>
    <property type="gene ID" value="ENSOTSG00005079200.1"/>
</dbReference>
<dbReference type="Ensembl" id="ENSOTST00005185420.1">
    <property type="protein sequence ID" value="ENSOTSP00005137049.1"/>
    <property type="gene ID" value="ENSOTSG00005079200.1"/>
</dbReference>
<dbReference type="InterPro" id="IPR014025">
    <property type="entry name" value="Glutaredoxin_subgr"/>
</dbReference>
<evidence type="ECO:0000256" key="1">
    <source>
        <dbReference type="ARBA" id="ARBA00002549"/>
    </source>
</evidence>
<dbReference type="PANTHER" id="PTHR46185:SF1">
    <property type="entry name" value="GLUTAREDOXIN-1"/>
    <property type="match status" value="1"/>
</dbReference>
<comment type="function">
    <text evidence="1">Has a glutathione-disulfide oxidoreductase activity in the presence of NADPH and glutathione reductase. Reduces low molecular weight disulfides and proteins.</text>
</comment>
<evidence type="ECO:0000256" key="2">
    <source>
        <dbReference type="ARBA" id="ARBA00007787"/>
    </source>
</evidence>
<dbReference type="Gene3D" id="3.40.30.10">
    <property type="entry name" value="Glutaredoxin"/>
    <property type="match status" value="1"/>
</dbReference>
<sequence length="110" mass="12445">MAQEFVTDSIKGDKVVVFLKPSCPYCVMAKDVLSKYGLKSGHLEFIDITGRDDMNEIQDYLNKMTGERTVSECIFVSLCYPAISRLLLVCPPQKEPYKTFISYMATLQST</sequence>
<evidence type="ECO:0000256" key="4">
    <source>
        <dbReference type="ARBA" id="ARBA00022448"/>
    </source>
</evidence>
<gene>
    <name evidence="9" type="primary">GLRX</name>
</gene>
<dbReference type="Proteomes" id="UP000694402">
    <property type="component" value="Unassembled WGS sequence"/>
</dbReference>
<protein>
    <recommendedName>
        <fullName evidence="3">Glutaredoxin-1</fullName>
    </recommendedName>
</protein>
<dbReference type="SUPFAM" id="SSF52833">
    <property type="entry name" value="Thioredoxin-like"/>
    <property type="match status" value="1"/>
</dbReference>
<dbReference type="InterPro" id="IPR011767">
    <property type="entry name" value="GLR_AS"/>
</dbReference>
<dbReference type="GO" id="GO:0005739">
    <property type="term" value="C:mitochondrion"/>
    <property type="evidence" value="ECO:0007669"/>
    <property type="project" value="TreeGrafter"/>
</dbReference>
<evidence type="ECO:0000256" key="7">
    <source>
        <dbReference type="ARBA" id="ARBA00023284"/>
    </source>
</evidence>
<evidence type="ECO:0000256" key="6">
    <source>
        <dbReference type="ARBA" id="ARBA00023157"/>
    </source>
</evidence>
<keyword evidence="6" id="KW-1015">Disulfide bond</keyword>
<evidence type="ECO:0000256" key="3">
    <source>
        <dbReference type="ARBA" id="ARBA00013662"/>
    </source>
</evidence>
<dbReference type="PROSITE" id="PS51354">
    <property type="entry name" value="GLUTAREDOXIN_2"/>
    <property type="match status" value="1"/>
</dbReference>
<dbReference type="PANTHER" id="PTHR46185">
    <property type="entry name" value="GLUTAREDOXIN-1"/>
    <property type="match status" value="1"/>
</dbReference>
<reference evidence="10" key="1">
    <citation type="journal article" date="2018" name="PLoS ONE">
        <title>Chinook salmon (Oncorhynchus tshawytscha) genome and transcriptome.</title>
        <authorList>
            <person name="Christensen K.A."/>
            <person name="Leong J.S."/>
            <person name="Sakhrani D."/>
            <person name="Biagi C.A."/>
            <person name="Minkley D.R."/>
            <person name="Withler R.E."/>
            <person name="Rondeau E.B."/>
            <person name="Koop B.F."/>
            <person name="Devlin R.H."/>
        </authorList>
    </citation>
    <scope>NUCLEOTIDE SEQUENCE [LARGE SCALE GENOMIC DNA]</scope>
</reference>
<keyword evidence="7" id="KW-0676">Redox-active center</keyword>
<evidence type="ECO:0000313" key="9">
    <source>
        <dbReference type="Ensembl" id="ENSOTSP00005111036.1"/>
    </source>
</evidence>
<keyword evidence="4" id="KW-0813">Transport</keyword>
<dbReference type="InterPro" id="IPR002109">
    <property type="entry name" value="Glutaredoxin"/>
</dbReference>
<proteinExistence type="inferred from homology"/>
<dbReference type="AlphaFoldDB" id="A0AAZ3P3C4"/>
<dbReference type="Pfam" id="PF00462">
    <property type="entry name" value="Glutaredoxin"/>
    <property type="match status" value="1"/>
</dbReference>
<dbReference type="GO" id="GO:0015038">
    <property type="term" value="F:glutathione disulfide oxidoreductase activity"/>
    <property type="evidence" value="ECO:0007669"/>
    <property type="project" value="TreeGrafter"/>
</dbReference>
<dbReference type="GeneTree" id="ENSGT00900000141068"/>
<dbReference type="Ensembl" id="ENSOTST00005145069.1">
    <property type="protein sequence ID" value="ENSOTSP00005121968.1"/>
    <property type="gene ID" value="ENSOTSG00005079200.1"/>
</dbReference>
<accession>A0AAZ3P3C4</accession>
<evidence type="ECO:0000313" key="10">
    <source>
        <dbReference type="Proteomes" id="UP000694402"/>
    </source>
</evidence>
<dbReference type="PRINTS" id="PR00160">
    <property type="entry name" value="GLUTAREDOXIN"/>
</dbReference>
<keyword evidence="5" id="KW-0249">Electron transport</keyword>
<evidence type="ECO:0000256" key="5">
    <source>
        <dbReference type="ARBA" id="ARBA00022982"/>
    </source>
</evidence>
<reference evidence="9" key="2">
    <citation type="submission" date="2025-05" db="UniProtKB">
        <authorList>
            <consortium name="Ensembl"/>
        </authorList>
    </citation>
    <scope>IDENTIFICATION</scope>
</reference>
<organism evidence="9 10">
    <name type="scientific">Oncorhynchus tshawytscha</name>
    <name type="common">Chinook salmon</name>
    <name type="synonym">Salmo tshawytscha</name>
    <dbReference type="NCBI Taxonomy" id="74940"/>
    <lineage>
        <taxon>Eukaryota</taxon>
        <taxon>Metazoa</taxon>
        <taxon>Chordata</taxon>
        <taxon>Craniata</taxon>
        <taxon>Vertebrata</taxon>
        <taxon>Euteleostomi</taxon>
        <taxon>Actinopterygii</taxon>
        <taxon>Neopterygii</taxon>
        <taxon>Teleostei</taxon>
        <taxon>Protacanthopterygii</taxon>
        <taxon>Salmoniformes</taxon>
        <taxon>Salmonidae</taxon>
        <taxon>Salmoninae</taxon>
        <taxon>Oncorhynchus</taxon>
    </lineage>
</organism>
<evidence type="ECO:0000259" key="8">
    <source>
        <dbReference type="Pfam" id="PF00462"/>
    </source>
</evidence>
<name>A0AAZ3P3C4_ONCTS</name>
<dbReference type="InterPro" id="IPR047185">
    <property type="entry name" value="GLRX1"/>
</dbReference>
<dbReference type="InterPro" id="IPR036249">
    <property type="entry name" value="Thioredoxin-like_sf"/>
</dbReference>
<keyword evidence="10" id="KW-1185">Reference proteome</keyword>
<feature type="domain" description="Glutaredoxin" evidence="8">
    <location>
        <begin position="15"/>
        <end position="70"/>
    </location>
</feature>